<dbReference type="OrthoDB" id="2382013at2759"/>
<evidence type="ECO:0000313" key="1">
    <source>
        <dbReference type="EMBL" id="CAI2178187.1"/>
    </source>
</evidence>
<reference evidence="1" key="1">
    <citation type="submission" date="2022-08" db="EMBL/GenBank/DDBJ databases">
        <authorList>
            <person name="Kallberg Y."/>
            <person name="Tangrot J."/>
            <person name="Rosling A."/>
        </authorList>
    </citation>
    <scope>NUCLEOTIDE SEQUENCE</scope>
    <source>
        <strain evidence="1">Wild A</strain>
    </source>
</reference>
<name>A0A9W4SQS6_9GLOM</name>
<sequence>MHHTNINISTATTDYLLSSKSNYIVIFPEGTISEEPMQFDDKALEYSLISNCPSPIERKLEKYKKLRAIHERAGRLPKFLVD</sequence>
<keyword evidence="2" id="KW-1185">Reference proteome</keyword>
<organism evidence="1 2">
    <name type="scientific">Funneliformis geosporum</name>
    <dbReference type="NCBI Taxonomy" id="1117311"/>
    <lineage>
        <taxon>Eukaryota</taxon>
        <taxon>Fungi</taxon>
        <taxon>Fungi incertae sedis</taxon>
        <taxon>Mucoromycota</taxon>
        <taxon>Glomeromycotina</taxon>
        <taxon>Glomeromycetes</taxon>
        <taxon>Glomerales</taxon>
        <taxon>Glomeraceae</taxon>
        <taxon>Funneliformis</taxon>
    </lineage>
</organism>
<protein>
    <submittedName>
        <fullName evidence="1">1942_t:CDS:1</fullName>
    </submittedName>
</protein>
<dbReference type="EMBL" id="CAMKVN010001808">
    <property type="protein sequence ID" value="CAI2178187.1"/>
    <property type="molecule type" value="Genomic_DNA"/>
</dbReference>
<comment type="caution">
    <text evidence="1">The sequence shown here is derived from an EMBL/GenBank/DDBJ whole genome shotgun (WGS) entry which is preliminary data.</text>
</comment>
<evidence type="ECO:0000313" key="2">
    <source>
        <dbReference type="Proteomes" id="UP001153678"/>
    </source>
</evidence>
<dbReference type="AlphaFoldDB" id="A0A9W4SQS6"/>
<accession>A0A9W4SQS6</accession>
<gene>
    <name evidence="1" type="ORF">FWILDA_LOCUS8460</name>
</gene>
<proteinExistence type="predicted"/>
<dbReference type="Proteomes" id="UP001153678">
    <property type="component" value="Unassembled WGS sequence"/>
</dbReference>